<protein>
    <recommendedName>
        <fullName evidence="2">Superoxide dismutase copper/zinc binding domain-containing protein</fullName>
    </recommendedName>
</protein>
<evidence type="ECO:0000313" key="3">
    <source>
        <dbReference type="EMBL" id="KGN41695.1"/>
    </source>
</evidence>
<dbReference type="EMBL" id="AVPL01000013">
    <property type="protein sequence ID" value="KGN41695.1"/>
    <property type="molecule type" value="Genomic_DNA"/>
</dbReference>
<dbReference type="eggNOG" id="COG2032">
    <property type="taxonomic scope" value="Bacteria"/>
</dbReference>
<comment type="similarity">
    <text evidence="1">Belongs to the Cu-Zn superoxide dismutase family.</text>
</comment>
<dbReference type="Pfam" id="PF00080">
    <property type="entry name" value="Sod_Cu"/>
    <property type="match status" value="1"/>
</dbReference>
<evidence type="ECO:0000313" key="4">
    <source>
        <dbReference type="Proteomes" id="UP000030013"/>
    </source>
</evidence>
<accession>A0A0A0JWA1</accession>
<dbReference type="Proteomes" id="UP000030013">
    <property type="component" value="Unassembled WGS sequence"/>
</dbReference>
<proteinExistence type="inferred from homology"/>
<dbReference type="OrthoDB" id="3297424at2"/>
<sequence>MLTTSPLRTAVGATAIVLLTATPALALGPFLRTSGVLSDLATTASGPFDGARARVQMVESARGSHAVLTVKGIGPAAEGDTFGAHLHDGPCIAGNGAAAGPHYNSHAHGQSPTPGINDRTEIWLDFTVEDGTGTGTASVPFVPESGSRSVVIHADPTNAQTGAAGPRLACLTVAW</sequence>
<dbReference type="InterPro" id="IPR001424">
    <property type="entry name" value="SOD_Cu_Zn_dom"/>
</dbReference>
<organism evidence="3 4">
    <name type="scientific">Knoellia aerolata DSM 18566</name>
    <dbReference type="NCBI Taxonomy" id="1385519"/>
    <lineage>
        <taxon>Bacteria</taxon>
        <taxon>Bacillati</taxon>
        <taxon>Actinomycetota</taxon>
        <taxon>Actinomycetes</taxon>
        <taxon>Micrococcales</taxon>
        <taxon>Intrasporangiaceae</taxon>
        <taxon>Knoellia</taxon>
    </lineage>
</organism>
<dbReference type="AlphaFoldDB" id="A0A0A0JWA1"/>
<reference evidence="3 4" key="1">
    <citation type="submission" date="2013-08" db="EMBL/GenBank/DDBJ databases">
        <title>The genome sequence of Knoellia aerolata.</title>
        <authorList>
            <person name="Zhu W."/>
            <person name="Wang G."/>
        </authorList>
    </citation>
    <scope>NUCLEOTIDE SEQUENCE [LARGE SCALE GENOMIC DNA]</scope>
    <source>
        <strain evidence="3 4">DSM 18566</strain>
    </source>
</reference>
<dbReference type="Gene3D" id="2.60.40.200">
    <property type="entry name" value="Superoxide dismutase, copper/zinc binding domain"/>
    <property type="match status" value="1"/>
</dbReference>
<name>A0A0A0JWA1_9MICO</name>
<gene>
    <name evidence="3" type="ORF">N801_05965</name>
</gene>
<dbReference type="SUPFAM" id="SSF49329">
    <property type="entry name" value="Cu,Zn superoxide dismutase-like"/>
    <property type="match status" value="1"/>
</dbReference>
<dbReference type="RefSeq" id="WP_052112712.1">
    <property type="nucleotide sequence ID" value="NZ_AVPL01000013.1"/>
</dbReference>
<dbReference type="InterPro" id="IPR036423">
    <property type="entry name" value="SOD-like_Cu/Zn_dom_sf"/>
</dbReference>
<dbReference type="GO" id="GO:0006801">
    <property type="term" value="P:superoxide metabolic process"/>
    <property type="evidence" value="ECO:0007669"/>
    <property type="project" value="InterPro"/>
</dbReference>
<evidence type="ECO:0000259" key="2">
    <source>
        <dbReference type="Pfam" id="PF00080"/>
    </source>
</evidence>
<feature type="domain" description="Superoxide dismutase copper/zinc binding" evidence="2">
    <location>
        <begin position="55"/>
        <end position="170"/>
    </location>
</feature>
<dbReference type="STRING" id="1385519.N801_05965"/>
<dbReference type="GO" id="GO:0046872">
    <property type="term" value="F:metal ion binding"/>
    <property type="evidence" value="ECO:0007669"/>
    <property type="project" value="InterPro"/>
</dbReference>
<keyword evidence="4" id="KW-1185">Reference proteome</keyword>
<evidence type="ECO:0000256" key="1">
    <source>
        <dbReference type="ARBA" id="ARBA00010457"/>
    </source>
</evidence>
<comment type="caution">
    <text evidence="3">The sequence shown here is derived from an EMBL/GenBank/DDBJ whole genome shotgun (WGS) entry which is preliminary data.</text>
</comment>